<dbReference type="Proteomes" id="UP000596092">
    <property type="component" value="Chromosome"/>
</dbReference>
<feature type="domain" description="LysM" evidence="3">
    <location>
        <begin position="357"/>
        <end position="400"/>
    </location>
</feature>
<dbReference type="PANTHER" id="PTHR33734:SF22">
    <property type="entry name" value="MEMBRANE-BOUND LYTIC MUREIN TRANSGLYCOSYLASE D"/>
    <property type="match status" value="1"/>
</dbReference>
<feature type="chain" id="PRO_5032445391" evidence="2">
    <location>
        <begin position="23"/>
        <end position="592"/>
    </location>
</feature>
<dbReference type="InterPro" id="IPR008258">
    <property type="entry name" value="Transglycosylase_SLT_dom_1"/>
</dbReference>
<dbReference type="PROSITE" id="PS51782">
    <property type="entry name" value="LYSM"/>
    <property type="match status" value="3"/>
</dbReference>
<dbReference type="PANTHER" id="PTHR33734">
    <property type="entry name" value="LYSM DOMAIN-CONTAINING GPI-ANCHORED PROTEIN 2"/>
    <property type="match status" value="1"/>
</dbReference>
<feature type="signal peptide" evidence="2">
    <location>
        <begin position="1"/>
        <end position="22"/>
    </location>
</feature>
<dbReference type="EMBL" id="CP054140">
    <property type="protein sequence ID" value="QQG65805.1"/>
    <property type="molecule type" value="Genomic_DNA"/>
</dbReference>
<reference evidence="4 5" key="1">
    <citation type="submission" date="2020-05" db="EMBL/GenBank/DDBJ databases">
        <title>Complete genome of Desulfobulbus oligotrophicus.</title>
        <authorList>
            <person name="Podar M."/>
        </authorList>
    </citation>
    <scope>NUCLEOTIDE SEQUENCE [LARGE SCALE GENOMIC DNA]</scope>
    <source>
        <strain evidence="4 5">Prop6</strain>
    </source>
</reference>
<evidence type="ECO:0000256" key="1">
    <source>
        <dbReference type="ARBA" id="ARBA00007734"/>
    </source>
</evidence>
<dbReference type="SUPFAM" id="SSF53955">
    <property type="entry name" value="Lysozyme-like"/>
    <property type="match status" value="1"/>
</dbReference>
<dbReference type="Gene3D" id="1.10.530.10">
    <property type="match status" value="1"/>
</dbReference>
<dbReference type="SUPFAM" id="SSF54106">
    <property type="entry name" value="LysM domain"/>
    <property type="match status" value="3"/>
</dbReference>
<dbReference type="InterPro" id="IPR000189">
    <property type="entry name" value="Transglyc_AS"/>
</dbReference>
<dbReference type="KEGG" id="dog:HP555_07980"/>
<dbReference type="GO" id="GO:0016020">
    <property type="term" value="C:membrane"/>
    <property type="evidence" value="ECO:0007669"/>
    <property type="project" value="InterPro"/>
</dbReference>
<dbReference type="RefSeq" id="WP_199261304.1">
    <property type="nucleotide sequence ID" value="NZ_CP054140.1"/>
</dbReference>
<feature type="domain" description="LysM" evidence="3">
    <location>
        <begin position="433"/>
        <end position="477"/>
    </location>
</feature>
<name>A0A7T5VDB5_9BACT</name>
<evidence type="ECO:0000313" key="5">
    <source>
        <dbReference type="Proteomes" id="UP000596092"/>
    </source>
</evidence>
<evidence type="ECO:0000313" key="4">
    <source>
        <dbReference type="EMBL" id="QQG65805.1"/>
    </source>
</evidence>
<dbReference type="CDD" id="cd16894">
    <property type="entry name" value="MltD-like"/>
    <property type="match status" value="1"/>
</dbReference>
<dbReference type="CDD" id="cd00118">
    <property type="entry name" value="LysM"/>
    <property type="match status" value="2"/>
</dbReference>
<evidence type="ECO:0000256" key="2">
    <source>
        <dbReference type="SAM" id="SignalP"/>
    </source>
</evidence>
<dbReference type="PROSITE" id="PS00922">
    <property type="entry name" value="TRANSGLYCOSYLASE"/>
    <property type="match status" value="1"/>
</dbReference>
<proteinExistence type="inferred from homology"/>
<comment type="similarity">
    <text evidence="1">Belongs to the transglycosylase Slt family.</text>
</comment>
<accession>A0A7T5VDB5</accession>
<dbReference type="Gene3D" id="3.10.350.10">
    <property type="entry name" value="LysM domain"/>
    <property type="match status" value="3"/>
</dbReference>
<keyword evidence="5" id="KW-1185">Reference proteome</keyword>
<dbReference type="SMART" id="SM00257">
    <property type="entry name" value="LysM"/>
    <property type="match status" value="4"/>
</dbReference>
<sequence length="592" mass="65446">MKTSTTLLTHCLILFLALSFSACTTHSPAPVESYSNYGKTDISHDVEEEDVEPAEPEETALEELEALNKPGMWEYGANQNYSPEKFGIDPSRYDFPITINKQVLYYLELFQGKQRNYFSQWLARSTIYQPYIESELKKAGLPRDLVYLAMIESGFNPSAYSPANACGLWQFIAGTGTRYGLKIDSWVDERREPEKATKAATRYLANLYNQFGDWHLAVAAYNAGEGKIGNAMKTHNAKDFWEVAVSDGIFMETKRYVPKLIAAIIIARNPEQYGFRNTQYMQPTQYEVISVPGGVSLDAVAATANTSVKTLRSLNNELRKSQTPPSQKYTLRIPVGTKELIAANINKLQPVTTTVFITHVVKKNETLTSICKKYGTNKTALLKANNLRSSRLPQGLRLRIPSTSTKYLVAQKHQQPVGRIAIAGKKGNQPQQTTYTLKSGDTLEAVAKKHQIPLKNLLALNKLDAKTIVKQGQQITLRSTAAPQKTAGSPSVAHKNASVAKIATNIKVAAHKQASPPTPKAGLAKTQLKPVVKSVASSPQKKIPNTWYVVKQGDTLSGIAKKFQTSPQDLRSWNRLSSTTVQIGNKLIVKKG</sequence>
<feature type="domain" description="LysM" evidence="3">
    <location>
        <begin position="546"/>
        <end position="589"/>
    </location>
</feature>
<evidence type="ECO:0000259" key="3">
    <source>
        <dbReference type="PROSITE" id="PS51782"/>
    </source>
</evidence>
<protein>
    <submittedName>
        <fullName evidence="4">LysM peptidoglycan-binding domain-containing protein</fullName>
    </submittedName>
</protein>
<dbReference type="Pfam" id="PF01476">
    <property type="entry name" value="LysM"/>
    <property type="match status" value="3"/>
</dbReference>
<dbReference type="GO" id="GO:0000270">
    <property type="term" value="P:peptidoglycan metabolic process"/>
    <property type="evidence" value="ECO:0007669"/>
    <property type="project" value="InterPro"/>
</dbReference>
<dbReference type="GO" id="GO:0008932">
    <property type="term" value="F:lytic endotransglycosylase activity"/>
    <property type="evidence" value="ECO:0007669"/>
    <property type="project" value="TreeGrafter"/>
</dbReference>
<dbReference type="InterPro" id="IPR018392">
    <property type="entry name" value="LysM"/>
</dbReference>
<dbReference type="AlphaFoldDB" id="A0A7T5VDB5"/>
<organism evidence="4 5">
    <name type="scientific">Desulfobulbus oligotrophicus</name>
    <dbReference type="NCBI Taxonomy" id="1909699"/>
    <lineage>
        <taxon>Bacteria</taxon>
        <taxon>Pseudomonadati</taxon>
        <taxon>Thermodesulfobacteriota</taxon>
        <taxon>Desulfobulbia</taxon>
        <taxon>Desulfobulbales</taxon>
        <taxon>Desulfobulbaceae</taxon>
        <taxon>Desulfobulbus</taxon>
    </lineage>
</organism>
<gene>
    <name evidence="4" type="ORF">HP555_07980</name>
</gene>
<dbReference type="Pfam" id="PF01464">
    <property type="entry name" value="SLT"/>
    <property type="match status" value="1"/>
</dbReference>
<dbReference type="InterPro" id="IPR023346">
    <property type="entry name" value="Lysozyme-like_dom_sf"/>
</dbReference>
<dbReference type="InterPro" id="IPR036779">
    <property type="entry name" value="LysM_dom_sf"/>
</dbReference>
<dbReference type="PROSITE" id="PS51257">
    <property type="entry name" value="PROKAR_LIPOPROTEIN"/>
    <property type="match status" value="1"/>
</dbReference>
<keyword evidence="2" id="KW-0732">Signal</keyword>